<keyword evidence="2" id="KW-1133">Transmembrane helix</keyword>
<feature type="compositionally biased region" description="Polar residues" evidence="1">
    <location>
        <begin position="102"/>
        <end position="119"/>
    </location>
</feature>
<accession>A0ABX3NRC4</accession>
<keyword evidence="2" id="KW-0812">Transmembrane</keyword>
<keyword evidence="2" id="KW-0472">Membrane</keyword>
<feature type="region of interest" description="Disordered" evidence="1">
    <location>
        <begin position="102"/>
        <end position="128"/>
    </location>
</feature>
<keyword evidence="4" id="KW-1185">Reference proteome</keyword>
<feature type="transmembrane region" description="Helical" evidence="2">
    <location>
        <begin position="25"/>
        <end position="43"/>
    </location>
</feature>
<evidence type="ECO:0000256" key="2">
    <source>
        <dbReference type="SAM" id="Phobius"/>
    </source>
</evidence>
<gene>
    <name evidence="3" type="ORF">A4D02_10790</name>
</gene>
<name>A0ABX3NRC4_9BACT</name>
<organism evidence="3 4">
    <name type="scientific">Niastella koreensis</name>
    <dbReference type="NCBI Taxonomy" id="354356"/>
    <lineage>
        <taxon>Bacteria</taxon>
        <taxon>Pseudomonadati</taxon>
        <taxon>Bacteroidota</taxon>
        <taxon>Chitinophagia</taxon>
        <taxon>Chitinophagales</taxon>
        <taxon>Chitinophagaceae</taxon>
        <taxon>Niastella</taxon>
    </lineage>
</organism>
<protein>
    <submittedName>
        <fullName evidence="3">Uncharacterized protein</fullName>
    </submittedName>
</protein>
<evidence type="ECO:0000256" key="1">
    <source>
        <dbReference type="SAM" id="MobiDB-lite"/>
    </source>
</evidence>
<proteinExistence type="predicted"/>
<evidence type="ECO:0000313" key="4">
    <source>
        <dbReference type="Proteomes" id="UP000192277"/>
    </source>
</evidence>
<sequence length="128" mass="13155">MAVRNTYSFINIKLLFMQKGSIQKLSILGIVLMGASAVTAWVMPKEKPAFKASGALQNSVGAGGVQQQTCKAGLANSCDFTATDNVNSFTSDAENGAVTSDAGATTVATPGNTGLNTHNGDGFHVTRA</sequence>
<dbReference type="Proteomes" id="UP000192277">
    <property type="component" value="Unassembled WGS sequence"/>
</dbReference>
<evidence type="ECO:0000313" key="3">
    <source>
        <dbReference type="EMBL" id="OQP43954.1"/>
    </source>
</evidence>
<reference evidence="3 4" key="1">
    <citation type="submission" date="2016-04" db="EMBL/GenBank/DDBJ databases">
        <authorList>
            <person name="Chen L."/>
            <person name="Zhuang W."/>
            <person name="Wang G."/>
        </authorList>
    </citation>
    <scope>NUCLEOTIDE SEQUENCE [LARGE SCALE GENOMIC DNA]</scope>
    <source>
        <strain evidence="4">GR20</strain>
    </source>
</reference>
<dbReference type="EMBL" id="LWBO01000034">
    <property type="protein sequence ID" value="OQP43954.1"/>
    <property type="molecule type" value="Genomic_DNA"/>
</dbReference>
<comment type="caution">
    <text evidence="3">The sequence shown here is derived from an EMBL/GenBank/DDBJ whole genome shotgun (WGS) entry which is preliminary data.</text>
</comment>